<dbReference type="GO" id="GO:0016491">
    <property type="term" value="F:oxidoreductase activity"/>
    <property type="evidence" value="ECO:0007669"/>
    <property type="project" value="UniProtKB-KW"/>
</dbReference>
<dbReference type="Pfam" id="PF13561">
    <property type="entry name" value="adh_short_C2"/>
    <property type="match status" value="1"/>
</dbReference>
<dbReference type="PRINTS" id="PR00081">
    <property type="entry name" value="GDHRDH"/>
</dbReference>
<evidence type="ECO:0000256" key="1">
    <source>
        <dbReference type="ARBA" id="ARBA00006484"/>
    </source>
</evidence>
<dbReference type="PANTHER" id="PTHR43477">
    <property type="entry name" value="DIHYDROANTICAPSIN 7-DEHYDROGENASE"/>
    <property type="match status" value="1"/>
</dbReference>
<gene>
    <name evidence="3" type="ORF">BKA19_1858</name>
</gene>
<dbReference type="Proteomes" id="UP000292507">
    <property type="component" value="Unassembled WGS sequence"/>
</dbReference>
<dbReference type="PRINTS" id="PR00080">
    <property type="entry name" value="SDRFAMILY"/>
</dbReference>
<protein>
    <submittedName>
        <fullName evidence="3">NAD(P)-dependent dehydrogenase (Short-subunit alcohol dehydrogenase family)</fullName>
    </submittedName>
</protein>
<dbReference type="Gene3D" id="3.40.50.720">
    <property type="entry name" value="NAD(P)-binding Rossmann-like Domain"/>
    <property type="match status" value="1"/>
</dbReference>
<evidence type="ECO:0000313" key="3">
    <source>
        <dbReference type="EMBL" id="RZU32168.1"/>
    </source>
</evidence>
<name>A0A4Q7Y680_9ACTN</name>
<keyword evidence="2" id="KW-0560">Oxidoreductase</keyword>
<evidence type="ECO:0000313" key="4">
    <source>
        <dbReference type="Proteomes" id="UP000292507"/>
    </source>
</evidence>
<keyword evidence="4" id="KW-1185">Reference proteome</keyword>
<proteinExistence type="inferred from homology"/>
<dbReference type="EMBL" id="SHKV01000001">
    <property type="protein sequence ID" value="RZU32168.1"/>
    <property type="molecule type" value="Genomic_DNA"/>
</dbReference>
<comment type="similarity">
    <text evidence="1">Belongs to the short-chain dehydrogenases/reductases (SDR) family.</text>
</comment>
<dbReference type="AlphaFoldDB" id="A0A4Q7Y680"/>
<dbReference type="InterPro" id="IPR051122">
    <property type="entry name" value="SDR_DHRS6-like"/>
</dbReference>
<dbReference type="InterPro" id="IPR036291">
    <property type="entry name" value="NAD(P)-bd_dom_sf"/>
</dbReference>
<dbReference type="CDD" id="cd05233">
    <property type="entry name" value="SDR_c"/>
    <property type="match status" value="1"/>
</dbReference>
<dbReference type="InterPro" id="IPR020904">
    <property type="entry name" value="Sc_DH/Rdtase_CS"/>
</dbReference>
<evidence type="ECO:0000256" key="2">
    <source>
        <dbReference type="ARBA" id="ARBA00023002"/>
    </source>
</evidence>
<organism evidence="3 4">
    <name type="scientific">Blastococcus saxobsidens</name>
    <dbReference type="NCBI Taxonomy" id="138336"/>
    <lineage>
        <taxon>Bacteria</taxon>
        <taxon>Bacillati</taxon>
        <taxon>Actinomycetota</taxon>
        <taxon>Actinomycetes</taxon>
        <taxon>Geodermatophilales</taxon>
        <taxon>Geodermatophilaceae</taxon>
        <taxon>Blastococcus</taxon>
    </lineage>
</organism>
<comment type="caution">
    <text evidence="3">The sequence shown here is derived from an EMBL/GenBank/DDBJ whole genome shotgun (WGS) entry which is preliminary data.</text>
</comment>
<dbReference type="PROSITE" id="PS00061">
    <property type="entry name" value="ADH_SHORT"/>
    <property type="match status" value="1"/>
</dbReference>
<sequence length="241" mass="24829">MSWTPALFDGQTVLVTGGTSGIGAGAATRFADLGADVLATGLDSEGPWAPKHPRVRNVELDATDAGAMAALMSGMAALDVLVCCAGISRDRAEYDLDVFAQVLAVNLVATMRAAEAARPLLARRGGSIVTTASMYSYFGAADRPAYSASKGGVTQLTRSLAAEYAKDGIRVNAIAPGWIDTPLSKGLQADPEASSAVLDRMPMRRWGTPADVADAYVFLASPAAAYVTGAVLPVDGGYLTV</sequence>
<dbReference type="InterPro" id="IPR002347">
    <property type="entry name" value="SDR_fam"/>
</dbReference>
<dbReference type="FunFam" id="3.40.50.720:FF:000084">
    <property type="entry name" value="Short-chain dehydrogenase reductase"/>
    <property type="match status" value="1"/>
</dbReference>
<dbReference type="SUPFAM" id="SSF51735">
    <property type="entry name" value="NAD(P)-binding Rossmann-fold domains"/>
    <property type="match status" value="1"/>
</dbReference>
<dbReference type="PANTHER" id="PTHR43477:SF1">
    <property type="entry name" value="DIHYDROANTICAPSIN 7-DEHYDROGENASE"/>
    <property type="match status" value="1"/>
</dbReference>
<reference evidence="3 4" key="1">
    <citation type="submission" date="2019-02" db="EMBL/GenBank/DDBJ databases">
        <title>Sequencing the genomes of 1000 actinobacteria strains.</title>
        <authorList>
            <person name="Klenk H.-P."/>
        </authorList>
    </citation>
    <scope>NUCLEOTIDE SEQUENCE [LARGE SCALE GENOMIC DNA]</scope>
    <source>
        <strain evidence="3 4">DSM 44509</strain>
    </source>
</reference>
<accession>A0A4Q7Y680</accession>